<dbReference type="RefSeq" id="WP_073572803.1">
    <property type="nucleotide sequence ID" value="NZ_FRXN01000004.1"/>
</dbReference>
<protein>
    <submittedName>
        <fullName evidence="1">Uncharacterized protein</fullName>
    </submittedName>
</protein>
<gene>
    <name evidence="1" type="ORF">SAMN04488108_3194</name>
</gene>
<organism evidence="1 2">
    <name type="scientific">Algoriphagus zhangzhouensis</name>
    <dbReference type="NCBI Taxonomy" id="1073327"/>
    <lineage>
        <taxon>Bacteria</taxon>
        <taxon>Pseudomonadati</taxon>
        <taxon>Bacteroidota</taxon>
        <taxon>Cytophagia</taxon>
        <taxon>Cytophagales</taxon>
        <taxon>Cyclobacteriaceae</taxon>
        <taxon>Algoriphagus</taxon>
    </lineage>
</organism>
<proteinExistence type="predicted"/>
<dbReference type="OrthoDB" id="655382at2"/>
<keyword evidence="2" id="KW-1185">Reference proteome</keyword>
<sequence length="241" mass="28208">MNKSFFLLALIWVLVVPAFGQSNSLEVNNLERYKEELPYFQELITGGQYTNPPQNYEGYPYLLGKSFELGTLTINQIYYPEVLLLYDIRYDQLITLHPIFSQNLLIKPEKINGFSLSNLSSFQRLIGNESYLYNQNGFYEIIEEGKMNLISKHYKTVVRSKELGDYFASYEEFEDFFFYDGSEFFPVTSKKKAIQLLDVPKKSVRENIIKRGIYFNRDKREFLKSLVLLSNTTSSNLSNDE</sequence>
<evidence type="ECO:0000313" key="2">
    <source>
        <dbReference type="Proteomes" id="UP000184609"/>
    </source>
</evidence>
<dbReference type="AlphaFoldDB" id="A0A1M7ZGN4"/>
<dbReference type="STRING" id="1073327.SAMN04488108_3194"/>
<evidence type="ECO:0000313" key="1">
    <source>
        <dbReference type="EMBL" id="SHO64024.1"/>
    </source>
</evidence>
<reference evidence="2" key="1">
    <citation type="submission" date="2016-12" db="EMBL/GenBank/DDBJ databases">
        <authorList>
            <person name="Varghese N."/>
            <person name="Submissions S."/>
        </authorList>
    </citation>
    <scope>NUCLEOTIDE SEQUENCE [LARGE SCALE GENOMIC DNA]</scope>
    <source>
        <strain evidence="2">DSM 25035</strain>
    </source>
</reference>
<name>A0A1M7ZGN4_9BACT</name>
<dbReference type="Proteomes" id="UP000184609">
    <property type="component" value="Unassembled WGS sequence"/>
</dbReference>
<dbReference type="EMBL" id="FRXN01000004">
    <property type="protein sequence ID" value="SHO64024.1"/>
    <property type="molecule type" value="Genomic_DNA"/>
</dbReference>
<accession>A0A1M7ZGN4</accession>